<dbReference type="EMBL" id="CADCST010000077">
    <property type="protein sequence ID" value="CAA9197729.1"/>
    <property type="molecule type" value="Genomic_DNA"/>
</dbReference>
<evidence type="ECO:0000256" key="1">
    <source>
        <dbReference type="SAM" id="SignalP"/>
    </source>
</evidence>
<keyword evidence="1" id="KW-0732">Signal</keyword>
<proteinExistence type="predicted"/>
<protein>
    <submittedName>
        <fullName evidence="2">Uncharacterized protein</fullName>
    </submittedName>
</protein>
<gene>
    <name evidence="2" type="ORF">FLACOL7796_01817</name>
</gene>
<name>A0ABN7EI73_9FLAO</name>
<feature type="chain" id="PRO_5045552846" evidence="1">
    <location>
        <begin position="23"/>
        <end position="95"/>
    </location>
</feature>
<dbReference type="RefSeq" id="WP_173965819.1">
    <property type="nucleotide sequence ID" value="NZ_CADCST010000077.1"/>
</dbReference>
<feature type="signal peptide" evidence="1">
    <location>
        <begin position="1"/>
        <end position="22"/>
    </location>
</feature>
<evidence type="ECO:0000313" key="2">
    <source>
        <dbReference type="EMBL" id="CAA9197729.1"/>
    </source>
</evidence>
<comment type="caution">
    <text evidence="2">The sequence shown here is derived from an EMBL/GenBank/DDBJ whole genome shotgun (WGS) entry which is preliminary data.</text>
</comment>
<evidence type="ECO:0000313" key="3">
    <source>
        <dbReference type="Proteomes" id="UP000474567"/>
    </source>
</evidence>
<sequence length="95" mass="10163">MRPIVKTLVLPIAAFVLASAGAISTNASKESKADTLLIEGYIHDPLATSCEEVNVDCKATPGPVCMYNDGASSFQVFRKATDNSPCNLQLYRNTP</sequence>
<dbReference type="InterPro" id="IPR045391">
    <property type="entry name" value="DUF6520"/>
</dbReference>
<reference evidence="2 3" key="1">
    <citation type="submission" date="2020-02" db="EMBL/GenBank/DDBJ databases">
        <authorList>
            <person name="Criscuolo A."/>
        </authorList>
    </citation>
    <scope>NUCLEOTIDE SEQUENCE [LARGE SCALE GENOMIC DNA]</scope>
    <source>
        <strain evidence="2">CECT7796</strain>
    </source>
</reference>
<organism evidence="2 3">
    <name type="scientific">Flavobacterium collinsii</name>
    <dbReference type="NCBI Taxonomy" id="1114861"/>
    <lineage>
        <taxon>Bacteria</taxon>
        <taxon>Pseudomonadati</taxon>
        <taxon>Bacteroidota</taxon>
        <taxon>Flavobacteriia</taxon>
        <taxon>Flavobacteriales</taxon>
        <taxon>Flavobacteriaceae</taxon>
        <taxon>Flavobacterium</taxon>
    </lineage>
</organism>
<keyword evidence="3" id="KW-1185">Reference proteome</keyword>
<dbReference type="Pfam" id="PF20130">
    <property type="entry name" value="DUF6520"/>
    <property type="match status" value="1"/>
</dbReference>
<dbReference type="Proteomes" id="UP000474567">
    <property type="component" value="Unassembled WGS sequence"/>
</dbReference>
<accession>A0ABN7EI73</accession>